<dbReference type="SMART" id="SM00568">
    <property type="entry name" value="GRAM"/>
    <property type="match status" value="1"/>
</dbReference>
<protein>
    <recommendedName>
        <fullName evidence="8">VASt domain-containing protein</fullName>
    </recommendedName>
</protein>
<keyword evidence="5 7" id="KW-0472">Membrane</keyword>
<sequence length="648" mass="71240">MSSQSRPQSASKRPPETSDKQPLSIDAVQSVFLAAHSAEMSQLRNEIEDFDDEAPAMGEGELSLADLGYQVSEGSDDLDGSSVNESAVQSPPDGDLPESRSILEKSSLSHTGRVRARSSSNVSRNSDADVKVPSYSVASGKRNKEFHKLFRSVPEHERLIEDYGCALSREILLQGRLYVSQNYICFNSNIFGWVTNLVIAFADIVSIEKKTTAGLFPNAIVVQTLHARNVFASFISRDVTYRLLVNVWRGEETVPSGNYGDQISDSDSQFSDSDESITDDQSDSNTSSKVEETGQTYNMTGGETADGMNTVLTEGGYGPTTHPPTELHLNLPEFSKDIATTTIQAPLGKVASLLFGPQTDWLVNFIQESQKCRDLSPISEWKKNANGKVERHYEYVKPLDYSIGPKSTRCIATETREAWDFEEGVCVVTTTKSPDVPSGNIFDVKTKFELTWADGNATKIVCTCQIEWSGKSWIKGPIEKGTIDGQKQYFADLIDALKSTLISRGKKGSKSRKKSTRPKSVNENNGATKSDADAGIVSRVISIASSGLNTVVGLGPLALLCIVLTLAVLALTVSKVSRGLGDSPVLYDKWEKEWDAQEKQLWKTLQSKAPMSFDFDYDTQTDFDKAEVLLFVGEADRYLERLKQQAQL</sequence>
<dbReference type="OrthoDB" id="2162691at2759"/>
<evidence type="ECO:0000256" key="6">
    <source>
        <dbReference type="SAM" id="MobiDB-lite"/>
    </source>
</evidence>
<evidence type="ECO:0000256" key="2">
    <source>
        <dbReference type="ARBA" id="ARBA00006582"/>
    </source>
</evidence>
<dbReference type="GO" id="GO:0120015">
    <property type="term" value="F:sterol transfer activity"/>
    <property type="evidence" value="ECO:0007669"/>
    <property type="project" value="TreeGrafter"/>
</dbReference>
<feature type="compositionally biased region" description="Basic residues" evidence="6">
    <location>
        <begin position="505"/>
        <end position="517"/>
    </location>
</feature>
<dbReference type="GO" id="GO:0005886">
    <property type="term" value="C:plasma membrane"/>
    <property type="evidence" value="ECO:0007669"/>
    <property type="project" value="TreeGrafter"/>
</dbReference>
<keyword evidence="10" id="KW-1185">Reference proteome</keyword>
<feature type="compositionally biased region" description="Polar residues" evidence="6">
    <location>
        <begin position="1"/>
        <end position="11"/>
    </location>
</feature>
<accession>A0A1E4TH42</accession>
<name>A0A1E4TH42_9ASCO</name>
<evidence type="ECO:0000313" key="9">
    <source>
        <dbReference type="EMBL" id="ODV91081.1"/>
    </source>
</evidence>
<dbReference type="InterPro" id="IPR011993">
    <property type="entry name" value="PH-like_dom_sf"/>
</dbReference>
<evidence type="ECO:0000256" key="4">
    <source>
        <dbReference type="ARBA" id="ARBA00022989"/>
    </source>
</evidence>
<dbReference type="GO" id="GO:0140268">
    <property type="term" value="C:endoplasmic reticulum-plasma membrane contact site"/>
    <property type="evidence" value="ECO:0007669"/>
    <property type="project" value="TreeGrafter"/>
</dbReference>
<feature type="region of interest" description="Disordered" evidence="6">
    <location>
        <begin position="505"/>
        <end position="528"/>
    </location>
</feature>
<feature type="compositionally biased region" description="Polar residues" evidence="6">
    <location>
        <begin position="283"/>
        <end position="301"/>
    </location>
</feature>
<dbReference type="GO" id="GO:0005789">
    <property type="term" value="C:endoplasmic reticulum membrane"/>
    <property type="evidence" value="ECO:0007669"/>
    <property type="project" value="TreeGrafter"/>
</dbReference>
<dbReference type="Pfam" id="PF16016">
    <property type="entry name" value="VASt"/>
    <property type="match status" value="1"/>
</dbReference>
<dbReference type="PANTHER" id="PTHR23319">
    <property type="entry name" value="GRAM DOMAIN CONTAINING 1B, ISOFORM E"/>
    <property type="match status" value="1"/>
</dbReference>
<keyword evidence="3 7" id="KW-0812">Transmembrane</keyword>
<feature type="compositionally biased region" description="Low complexity" evidence="6">
    <location>
        <begin position="261"/>
        <end position="271"/>
    </location>
</feature>
<dbReference type="GO" id="GO:0005739">
    <property type="term" value="C:mitochondrion"/>
    <property type="evidence" value="ECO:0007669"/>
    <property type="project" value="TreeGrafter"/>
</dbReference>
<organism evidence="9 10">
    <name type="scientific">Tortispora caseinolytica NRRL Y-17796</name>
    <dbReference type="NCBI Taxonomy" id="767744"/>
    <lineage>
        <taxon>Eukaryota</taxon>
        <taxon>Fungi</taxon>
        <taxon>Dikarya</taxon>
        <taxon>Ascomycota</taxon>
        <taxon>Saccharomycotina</taxon>
        <taxon>Trigonopsidomycetes</taxon>
        <taxon>Trigonopsidales</taxon>
        <taxon>Trigonopsidaceae</taxon>
        <taxon>Tortispora</taxon>
    </lineage>
</organism>
<feature type="region of interest" description="Disordered" evidence="6">
    <location>
        <begin position="1"/>
        <end position="25"/>
    </location>
</feature>
<dbReference type="PROSITE" id="PS51778">
    <property type="entry name" value="VAST"/>
    <property type="match status" value="1"/>
</dbReference>
<dbReference type="FunFam" id="2.30.29.30:FF:000008">
    <property type="entry name" value="GRAM domain containing 1B"/>
    <property type="match status" value="1"/>
</dbReference>
<dbReference type="InterPro" id="IPR051482">
    <property type="entry name" value="Cholesterol_transport"/>
</dbReference>
<evidence type="ECO:0000256" key="5">
    <source>
        <dbReference type="ARBA" id="ARBA00023136"/>
    </source>
</evidence>
<feature type="region of interest" description="Disordered" evidence="6">
    <location>
        <begin position="256"/>
        <end position="305"/>
    </location>
</feature>
<keyword evidence="4 7" id="KW-1133">Transmembrane helix</keyword>
<dbReference type="GO" id="GO:0032366">
    <property type="term" value="P:intracellular sterol transport"/>
    <property type="evidence" value="ECO:0007669"/>
    <property type="project" value="TreeGrafter"/>
</dbReference>
<evidence type="ECO:0000313" key="10">
    <source>
        <dbReference type="Proteomes" id="UP000095023"/>
    </source>
</evidence>
<dbReference type="Proteomes" id="UP000095023">
    <property type="component" value="Unassembled WGS sequence"/>
</dbReference>
<feature type="transmembrane region" description="Helical" evidence="7">
    <location>
        <begin position="551"/>
        <end position="573"/>
    </location>
</feature>
<comment type="similarity">
    <text evidence="2">Belongs to the YSP2 family.</text>
</comment>
<dbReference type="Pfam" id="PF02893">
    <property type="entry name" value="GRAM"/>
    <property type="match status" value="1"/>
</dbReference>
<dbReference type="GO" id="GO:0032541">
    <property type="term" value="C:cortical endoplasmic reticulum"/>
    <property type="evidence" value="ECO:0007669"/>
    <property type="project" value="TreeGrafter"/>
</dbReference>
<evidence type="ECO:0000256" key="7">
    <source>
        <dbReference type="SAM" id="Phobius"/>
    </source>
</evidence>
<dbReference type="GO" id="GO:0032934">
    <property type="term" value="F:sterol binding"/>
    <property type="evidence" value="ECO:0007669"/>
    <property type="project" value="TreeGrafter"/>
</dbReference>
<gene>
    <name evidence="9" type="ORF">CANCADRAFT_57438</name>
</gene>
<dbReference type="Gene3D" id="2.30.29.30">
    <property type="entry name" value="Pleckstrin-homology domain (PH domain)/Phosphotyrosine-binding domain (PTB)"/>
    <property type="match status" value="1"/>
</dbReference>
<reference evidence="10" key="1">
    <citation type="submission" date="2016-02" db="EMBL/GenBank/DDBJ databases">
        <title>Comparative genomics of biotechnologically important yeasts.</title>
        <authorList>
            <consortium name="DOE Joint Genome Institute"/>
            <person name="Riley R."/>
            <person name="Haridas S."/>
            <person name="Wolfe K.H."/>
            <person name="Lopes M.R."/>
            <person name="Hittinger C.T."/>
            <person name="Goker M."/>
            <person name="Salamov A."/>
            <person name="Wisecaver J."/>
            <person name="Long T.M."/>
            <person name="Aerts A.L."/>
            <person name="Barry K."/>
            <person name="Choi C."/>
            <person name="Clum A."/>
            <person name="Coughlan A.Y."/>
            <person name="Deshpande S."/>
            <person name="Douglass A.P."/>
            <person name="Hanson S.J."/>
            <person name="Klenk H.-P."/>
            <person name="Labutti K."/>
            <person name="Lapidus A."/>
            <person name="Lindquist E."/>
            <person name="Lipzen A."/>
            <person name="Meier-Kolthoff J.P."/>
            <person name="Ohm R.A."/>
            <person name="Otillar R.P."/>
            <person name="Pangilinan J."/>
            <person name="Peng Y."/>
            <person name="Rokas A."/>
            <person name="Rosa C.A."/>
            <person name="Scheuner C."/>
            <person name="Sibirny A.A."/>
            <person name="Slot J.C."/>
            <person name="Stielow J.B."/>
            <person name="Sun H."/>
            <person name="Kurtzman C.P."/>
            <person name="Blackwell M."/>
            <person name="Jeffries T.W."/>
            <person name="Grigoriev I.V."/>
        </authorList>
    </citation>
    <scope>NUCLEOTIDE SEQUENCE [LARGE SCALE GENOMIC DNA]</scope>
    <source>
        <strain evidence="10">NRRL Y-17796</strain>
    </source>
</reference>
<feature type="compositionally biased region" description="Acidic residues" evidence="6">
    <location>
        <begin position="272"/>
        <end position="282"/>
    </location>
</feature>
<evidence type="ECO:0000256" key="1">
    <source>
        <dbReference type="ARBA" id="ARBA00004167"/>
    </source>
</evidence>
<evidence type="ECO:0000259" key="8">
    <source>
        <dbReference type="PROSITE" id="PS51778"/>
    </source>
</evidence>
<dbReference type="InterPro" id="IPR031968">
    <property type="entry name" value="VASt"/>
</dbReference>
<comment type="subcellular location">
    <subcellularLocation>
        <location evidence="1">Membrane</location>
        <topology evidence="1">Single-pass membrane protein</topology>
    </subcellularLocation>
</comment>
<dbReference type="AlphaFoldDB" id="A0A1E4TH42"/>
<evidence type="ECO:0000256" key="3">
    <source>
        <dbReference type="ARBA" id="ARBA00022692"/>
    </source>
</evidence>
<dbReference type="EMBL" id="KV453842">
    <property type="protein sequence ID" value="ODV91081.1"/>
    <property type="molecule type" value="Genomic_DNA"/>
</dbReference>
<feature type="region of interest" description="Disordered" evidence="6">
    <location>
        <begin position="44"/>
        <end position="127"/>
    </location>
</feature>
<dbReference type="PANTHER" id="PTHR23319:SF4">
    <property type="entry name" value="GRAM DOMAIN CONTAINING 1B, ISOFORM E"/>
    <property type="match status" value="1"/>
</dbReference>
<feature type="domain" description="VASt" evidence="8">
    <location>
        <begin position="333"/>
        <end position="505"/>
    </location>
</feature>
<dbReference type="CDD" id="cd13220">
    <property type="entry name" value="PH-GRAM_GRAMDC"/>
    <property type="match status" value="1"/>
</dbReference>
<proteinExistence type="inferred from homology"/>
<dbReference type="InterPro" id="IPR004182">
    <property type="entry name" value="GRAM"/>
</dbReference>